<feature type="transmembrane region" description="Helical" evidence="1">
    <location>
        <begin position="196"/>
        <end position="219"/>
    </location>
</feature>
<organism evidence="2 3">
    <name type="scientific">Theileria equi strain WA</name>
    <dbReference type="NCBI Taxonomy" id="1537102"/>
    <lineage>
        <taxon>Eukaryota</taxon>
        <taxon>Sar</taxon>
        <taxon>Alveolata</taxon>
        <taxon>Apicomplexa</taxon>
        <taxon>Aconoidasida</taxon>
        <taxon>Piroplasmida</taxon>
        <taxon>Theileriidae</taxon>
        <taxon>Theileria</taxon>
    </lineage>
</organism>
<evidence type="ECO:0000313" key="3">
    <source>
        <dbReference type="Proteomes" id="UP000031512"/>
    </source>
</evidence>
<keyword evidence="1" id="KW-0472">Membrane</keyword>
<protein>
    <submittedName>
        <fullName evidence="2">Uncharacterized protein</fullName>
    </submittedName>
</protein>
<dbReference type="GeneID" id="15804107"/>
<dbReference type="KEGG" id="beq:BEWA_048710"/>
<dbReference type="RefSeq" id="XP_004831856.1">
    <property type="nucleotide sequence ID" value="XM_004831799.1"/>
</dbReference>
<name>L1LAW3_THEEQ</name>
<keyword evidence="1" id="KW-0812">Transmembrane</keyword>
<comment type="caution">
    <text evidence="2">The sequence shown here is derived from an EMBL/GenBank/DDBJ whole genome shotgun (WGS) entry which is preliminary data.</text>
</comment>
<dbReference type="AlphaFoldDB" id="L1LAW3"/>
<feature type="transmembrane region" description="Helical" evidence="1">
    <location>
        <begin position="370"/>
        <end position="391"/>
    </location>
</feature>
<evidence type="ECO:0000313" key="2">
    <source>
        <dbReference type="EMBL" id="EKX72404.1"/>
    </source>
</evidence>
<feature type="transmembrane region" description="Helical" evidence="1">
    <location>
        <begin position="162"/>
        <end position="184"/>
    </location>
</feature>
<evidence type="ECO:0000256" key="1">
    <source>
        <dbReference type="SAM" id="Phobius"/>
    </source>
</evidence>
<keyword evidence="1" id="KW-1133">Transmembrane helix</keyword>
<gene>
    <name evidence="2" type="ORF">BEWA_048710</name>
</gene>
<keyword evidence="3" id="KW-1185">Reference proteome</keyword>
<sequence length="486" mass="54283">MALSTFGLRMAMRLSRPAPKEEENSKVPYSRKQMSDTHGYLFLLLGISMATNLNTSLLTEKVFRCQNFANKCMGAYIVFTFTGAFALFFLINLNFSAMVLSVWLLVASHSMHVLVGMFGNGLMARNIFILGYGFNGALEALICFSGAGVISKLFLNSTYSMIYTGFPAGSIFLGTTQTILNRVVGTATISQMRKNLVLCHGCQALISTIAAIWATLLYIKYGHFVKDNEENKTEDEKKSESENKKPGISQKFADAIESFKYTRFYYSRLILVTFAYSMRYFFFPCLLPFVLDIPHHIKLICSLSLTLSEFISKLNSVNINEVINPSERSPSQSHDVFLLMRDAYLHFIAIASITSSALVLWSSLTGRHRFTQSPIFIFCFIVLMGISYGYLSTRSINGCKPVLDYYTKQRDNKGNPMVKEEIANGPGVSGVTTLTINMALVFISIFSNVTEGFIVRYKGSIAYILNNSKGELSMKAVDALLMQLKS</sequence>
<feature type="transmembrane region" description="Helical" evidence="1">
    <location>
        <begin position="97"/>
        <end position="115"/>
    </location>
</feature>
<feature type="transmembrane region" description="Helical" evidence="1">
    <location>
        <begin position="40"/>
        <end position="60"/>
    </location>
</feature>
<feature type="transmembrane region" description="Helical" evidence="1">
    <location>
        <begin position="127"/>
        <end position="150"/>
    </location>
</feature>
<reference evidence="2 3" key="1">
    <citation type="journal article" date="2012" name="BMC Genomics">
        <title>Comparative genomic analysis and phylogenetic position of Theileria equi.</title>
        <authorList>
            <person name="Kappmeyer L.S."/>
            <person name="Thiagarajan M."/>
            <person name="Herndon D.R."/>
            <person name="Ramsay J.D."/>
            <person name="Caler E."/>
            <person name="Djikeng A."/>
            <person name="Gillespie J.J."/>
            <person name="Lau A.O."/>
            <person name="Roalson E.H."/>
            <person name="Silva J.C."/>
            <person name="Silva M.G."/>
            <person name="Suarez C.E."/>
            <person name="Ueti M.W."/>
            <person name="Nene V.M."/>
            <person name="Mealey R.H."/>
            <person name="Knowles D.P."/>
            <person name="Brayton K.A."/>
        </authorList>
    </citation>
    <scope>NUCLEOTIDE SEQUENCE [LARGE SCALE GENOMIC DNA]</scope>
    <source>
        <strain evidence="2 3">WA</strain>
    </source>
</reference>
<feature type="transmembrane region" description="Helical" evidence="1">
    <location>
        <begin position="72"/>
        <end position="91"/>
    </location>
</feature>
<dbReference type="eggNOG" id="ENOG502QX70">
    <property type="taxonomic scope" value="Eukaryota"/>
</dbReference>
<proteinExistence type="predicted"/>
<dbReference type="OrthoDB" id="361339at2759"/>
<feature type="transmembrane region" description="Helical" evidence="1">
    <location>
        <begin position="343"/>
        <end position="364"/>
    </location>
</feature>
<feature type="transmembrane region" description="Helical" evidence="1">
    <location>
        <begin position="269"/>
        <end position="291"/>
    </location>
</feature>
<dbReference type="VEuPathDB" id="PiroplasmaDB:BEWA_048710"/>
<dbReference type="Proteomes" id="UP000031512">
    <property type="component" value="Unassembled WGS sequence"/>
</dbReference>
<dbReference type="EMBL" id="ACOU01000007">
    <property type="protein sequence ID" value="EKX72404.1"/>
    <property type="molecule type" value="Genomic_DNA"/>
</dbReference>
<accession>L1LAW3</accession>